<dbReference type="VEuPathDB" id="FungiDB:BCV72DRAFT_216854"/>
<keyword evidence="6" id="KW-0694">RNA-binding</keyword>
<dbReference type="EMBL" id="KV921573">
    <property type="protein sequence ID" value="ORE13053.1"/>
    <property type="molecule type" value="Genomic_DNA"/>
</dbReference>
<dbReference type="InterPro" id="IPR001876">
    <property type="entry name" value="Znf_RanBP2"/>
</dbReference>
<dbReference type="InterPro" id="IPR036443">
    <property type="entry name" value="Znf_RanBP2_sf"/>
</dbReference>
<organism evidence="9 10">
    <name type="scientific">Rhizopus microsporus</name>
    <dbReference type="NCBI Taxonomy" id="58291"/>
    <lineage>
        <taxon>Eukaryota</taxon>
        <taxon>Fungi</taxon>
        <taxon>Fungi incertae sedis</taxon>
        <taxon>Mucoromycota</taxon>
        <taxon>Mucoromycotina</taxon>
        <taxon>Mucoromycetes</taxon>
        <taxon>Mucorales</taxon>
        <taxon>Mucorineae</taxon>
        <taxon>Rhizopodaceae</taxon>
        <taxon>Rhizopus</taxon>
    </lineage>
</organism>
<evidence type="ECO:0000256" key="4">
    <source>
        <dbReference type="ARBA" id="ARBA00022833"/>
    </source>
</evidence>
<dbReference type="PANTHER" id="PTHR13948">
    <property type="entry name" value="RNA-BINDING PROTEIN"/>
    <property type="match status" value="1"/>
</dbReference>
<dbReference type="GO" id="GO:0003723">
    <property type="term" value="F:RNA binding"/>
    <property type="evidence" value="ECO:0007669"/>
    <property type="project" value="UniProtKB-UniRule"/>
</dbReference>
<dbReference type="Proteomes" id="UP000242381">
    <property type="component" value="Unassembled WGS sequence"/>
</dbReference>
<protein>
    <recommendedName>
        <fullName evidence="8">RRM domain-containing protein</fullName>
    </recommendedName>
</protein>
<dbReference type="InterPro" id="IPR012677">
    <property type="entry name" value="Nucleotide-bd_a/b_plait_sf"/>
</dbReference>
<keyword evidence="2" id="KW-0479">Metal-binding</keyword>
<dbReference type="InterPro" id="IPR000504">
    <property type="entry name" value="RRM_dom"/>
</dbReference>
<dbReference type="Gene3D" id="3.30.70.330">
    <property type="match status" value="2"/>
</dbReference>
<keyword evidence="5" id="KW-0539">Nucleus</keyword>
<dbReference type="PROSITE" id="PS01358">
    <property type="entry name" value="ZF_RANBP2_1"/>
    <property type="match status" value="1"/>
</dbReference>
<comment type="subcellular location">
    <subcellularLocation>
        <location evidence="1">Nucleus</location>
    </subcellularLocation>
</comment>
<feature type="region of interest" description="Disordered" evidence="7">
    <location>
        <begin position="1"/>
        <end position="100"/>
    </location>
</feature>
<evidence type="ECO:0000313" key="10">
    <source>
        <dbReference type="Proteomes" id="UP000242381"/>
    </source>
</evidence>
<dbReference type="SUPFAM" id="SSF54928">
    <property type="entry name" value="RNA-binding domain, RBD"/>
    <property type="match status" value="1"/>
</dbReference>
<reference evidence="9 10" key="1">
    <citation type="journal article" date="2016" name="Proc. Natl. Acad. Sci. U.S.A.">
        <title>Lipid metabolic changes in an early divergent fungus govern the establishment of a mutualistic symbiosis with endobacteria.</title>
        <authorList>
            <person name="Lastovetsky O.A."/>
            <person name="Gaspar M.L."/>
            <person name="Mondo S.J."/>
            <person name="LaButti K.M."/>
            <person name="Sandor L."/>
            <person name="Grigoriev I.V."/>
            <person name="Henry S.A."/>
            <person name="Pawlowska T.E."/>
        </authorList>
    </citation>
    <scope>NUCLEOTIDE SEQUENCE [LARGE SCALE GENOMIC DNA]</scope>
    <source>
        <strain evidence="9 10">ATCC 11559</strain>
    </source>
</reference>
<dbReference type="PROSITE" id="PS50102">
    <property type="entry name" value="RRM"/>
    <property type="match status" value="1"/>
</dbReference>
<evidence type="ECO:0000313" key="9">
    <source>
        <dbReference type="EMBL" id="ORE13053.1"/>
    </source>
</evidence>
<name>A0A1X0RLT5_RHIZD</name>
<feature type="compositionally biased region" description="Basic and acidic residues" evidence="7">
    <location>
        <begin position="57"/>
        <end position="94"/>
    </location>
</feature>
<sequence>MPDSREYDHSKKRQHSPHSRRSRSPERRRSRSPQSRRHSRDRSPSPHRRSPSRHHRGESDQDNKRYEERRRRKDDRRSFDDKRYFERKQSDEKPAGPNINVVLRGLPDNATEEDIAKRLGEMNACIEEVSLIKSRETGESRKFAFVRFTSVGHAMQFVEKHRTFHMKDFRVRVDYSHKNNGSLEKEEWRCATCGKFNDIHRRVCVECKQSNIRAATETRTYSTDTLEINDGTKDLSLAPSHLILLRGLDHLTTEESIFNAISSFQGLYRTLLIRDKLTKLSCSFAFIEFTDIKVTPTKKKQPI</sequence>
<dbReference type="AlphaFoldDB" id="A0A1X0RLT5"/>
<evidence type="ECO:0000256" key="6">
    <source>
        <dbReference type="PROSITE-ProRule" id="PRU00176"/>
    </source>
</evidence>
<dbReference type="GO" id="GO:0000398">
    <property type="term" value="P:mRNA splicing, via spliceosome"/>
    <property type="evidence" value="ECO:0007669"/>
    <property type="project" value="TreeGrafter"/>
</dbReference>
<dbReference type="SUPFAM" id="SSF90209">
    <property type="entry name" value="Ran binding protein zinc finger-like"/>
    <property type="match status" value="1"/>
</dbReference>
<evidence type="ECO:0000256" key="3">
    <source>
        <dbReference type="ARBA" id="ARBA00022771"/>
    </source>
</evidence>
<dbReference type="SMART" id="SM00360">
    <property type="entry name" value="RRM"/>
    <property type="match status" value="1"/>
</dbReference>
<gene>
    <name evidence="9" type="ORF">BCV71DRAFT_75369</name>
</gene>
<dbReference type="OMA" id="KEEWRCA"/>
<keyword evidence="3" id="KW-0863">Zinc-finger</keyword>
<evidence type="ECO:0000259" key="8">
    <source>
        <dbReference type="PROSITE" id="PS50102"/>
    </source>
</evidence>
<dbReference type="InterPro" id="IPR035979">
    <property type="entry name" value="RBD_domain_sf"/>
</dbReference>
<evidence type="ECO:0000256" key="1">
    <source>
        <dbReference type="ARBA" id="ARBA00004123"/>
    </source>
</evidence>
<feature type="domain" description="RRM" evidence="8">
    <location>
        <begin position="99"/>
        <end position="178"/>
    </location>
</feature>
<evidence type="ECO:0000256" key="5">
    <source>
        <dbReference type="ARBA" id="ARBA00023242"/>
    </source>
</evidence>
<keyword evidence="4" id="KW-0862">Zinc</keyword>
<dbReference type="PANTHER" id="PTHR13948:SF3">
    <property type="entry name" value="FI21118P1"/>
    <property type="match status" value="1"/>
</dbReference>
<dbReference type="GO" id="GO:0008270">
    <property type="term" value="F:zinc ion binding"/>
    <property type="evidence" value="ECO:0007669"/>
    <property type="project" value="UniProtKB-KW"/>
</dbReference>
<accession>A0A1X0RLT5</accession>
<dbReference type="Pfam" id="PF00076">
    <property type="entry name" value="RRM_1"/>
    <property type="match status" value="1"/>
</dbReference>
<evidence type="ECO:0000256" key="7">
    <source>
        <dbReference type="SAM" id="MobiDB-lite"/>
    </source>
</evidence>
<feature type="compositionally biased region" description="Basic residues" evidence="7">
    <location>
        <begin position="10"/>
        <end position="56"/>
    </location>
</feature>
<evidence type="ECO:0000256" key="2">
    <source>
        <dbReference type="ARBA" id="ARBA00022723"/>
    </source>
</evidence>
<proteinExistence type="predicted"/>
<dbReference type="GO" id="GO:0005634">
    <property type="term" value="C:nucleus"/>
    <property type="evidence" value="ECO:0007669"/>
    <property type="project" value="UniProtKB-SubCell"/>
</dbReference>